<proteinExistence type="predicted"/>
<dbReference type="SMART" id="SM00758">
    <property type="entry name" value="PA14"/>
    <property type="match status" value="1"/>
</dbReference>
<evidence type="ECO:0000313" key="2">
    <source>
        <dbReference type="EMBL" id="MWB93621.1"/>
    </source>
</evidence>
<accession>A0A6I4NHH0</accession>
<reference evidence="2 3" key="1">
    <citation type="submission" date="2019-12" db="EMBL/GenBank/DDBJ databases">
        <authorList>
            <person name="Kim Y.S."/>
        </authorList>
    </citation>
    <scope>NUCLEOTIDE SEQUENCE [LARGE SCALE GENOMIC DNA]</scope>
    <source>
        <strain evidence="2 3">GA093</strain>
    </source>
</reference>
<sequence>MKKILLLLLAFPILGTAQGLSGNYVIRSTNTDSNFKTLASALTHIKNVGLAGAVTFSLYDDQNISSTLVVNSLGTTAAKTLTIKPDTGRTIAITGNIGNSNTASLIKLNGTDYVIFDGSNNNTSSRNMTITNTSTANYNNLGEIHSAIFWIASNGTDAATNNIIRNIAFTGSNVDATSSTSAGIVISNNTNMATAETVSNSDTEISNNVFTRMKVGISVLGMTNTLNQNLNINKNIFGSATAANDVVVVSAMRISNAQNASITKNEISGITFAISNEVAASGIYLYNKSIGTKITQNTIKNIKRTSSSGAAIGIEVNIDNTSASNLDITNNIVSGIFTGSSNADDSTNAGHNIYITKGNKINLYYNTVVLNTSQVNLSAGLFISSVSNLSIKNNIFYSTQTTGKPYLIYSSVNHSVITLLNYNAYFAKTTATKIGKLVGTDYATFTNWQTALSPSGKETKSIDTEPKFTSDFHLVKDATNTPFHAKGNPIANITTDIDNEDRDTATPDIGADEIFLCEQGDQTSYGINEWRGYVYKWTGNPPPTIAATPDPNTTTYVGYVTEDAIFDRNVVAGNVTGKTANICGTAPNDKFFVRYKMQLNITEAGIYNLTVGADDGYRLYVDGTLVTDINNWNTHNYISSGTNKQLTAGNHLLVLEYFENISDSRVSFSYGLIKGDTSLPFGINEWNVYAFTSVLVDNNLFPIPTNSYAGSYVEKNLNIKTEDNWNKATSPSNVTNTGYKGAPIPKDDYTLSYRRIGFPCGRYSIEIANCDDNVRVLINDTPVYTAGHNVNDNTPESATNIGNYFALNESSKVEIIFKEYQGDARLTLSFKDNPVNYDGSIAPPSGSSIIVNSDLRLTSNLEVCSCTVAAGKTITVPENILLTVKENTIVNTGGKIIIENNGAFLQTNDNGTYTGAGIADSFEFNRTTTPISKFDFTFWSSPVAGFTLYKLSPTTLADKYQYYEPGVGWKTHMNGAKVMDPGIGYNVRGPQENATDKPQIYNAKFIGIPNNGVVTVPVKKTGTGGTTSNLIGNPYPSAIDAGAFYLANKDLIKGTFYFWTHAIPLSTIPDANGRYKYSNSNYISYNITGGTGAVDPATCKSCGGQKSEGFIPSGQGFIVEAKTSGDLKFTNALRLKTANNNKFSKPSNTKKEDVAMERNRVWLNMKNETGIYSEILLGYITGATNDLDEAYDGTSYATGTSLYSLLDNKKMVIQGRDLATPLENEIIPLGFISGEASEYTIGIESFDGFFSAVKVLLKDKVTNTTTNLKEGRYTFTTDKGTFNERFELSFAGKTLGVDSPLPETEIEKGISVYKKQNQIEVTSTDDYIQSIQVYDLLGKTIYTKTAINNNTFSTGDLRTRNQVVIVKIQTENNSEITKKILL</sequence>
<gene>
    <name evidence="2" type="ORF">GON26_04565</name>
</gene>
<evidence type="ECO:0000313" key="3">
    <source>
        <dbReference type="Proteomes" id="UP000471501"/>
    </source>
</evidence>
<protein>
    <submittedName>
        <fullName evidence="2">T9SS sorting signal type C domain-containing protein</fullName>
    </submittedName>
</protein>
<organism evidence="2 3">
    <name type="scientific">Flavobacterium hydrocarbonoxydans</name>
    <dbReference type="NCBI Taxonomy" id="2683249"/>
    <lineage>
        <taxon>Bacteria</taxon>
        <taxon>Pseudomonadati</taxon>
        <taxon>Bacteroidota</taxon>
        <taxon>Flavobacteriia</taxon>
        <taxon>Flavobacteriales</taxon>
        <taxon>Flavobacteriaceae</taxon>
        <taxon>Flavobacterium</taxon>
    </lineage>
</organism>
<dbReference type="Proteomes" id="UP000471501">
    <property type="component" value="Unassembled WGS sequence"/>
</dbReference>
<dbReference type="SUPFAM" id="SSF56988">
    <property type="entry name" value="Anthrax protective antigen"/>
    <property type="match status" value="1"/>
</dbReference>
<evidence type="ECO:0000259" key="1">
    <source>
        <dbReference type="PROSITE" id="PS51820"/>
    </source>
</evidence>
<dbReference type="PROSITE" id="PS51820">
    <property type="entry name" value="PA14"/>
    <property type="match status" value="1"/>
</dbReference>
<dbReference type="InterPro" id="IPR006626">
    <property type="entry name" value="PbH1"/>
</dbReference>
<dbReference type="InterPro" id="IPR037524">
    <property type="entry name" value="PA14/GLEYA"/>
</dbReference>
<keyword evidence="3" id="KW-1185">Reference proteome</keyword>
<feature type="domain" description="PA14" evidence="1">
    <location>
        <begin position="528"/>
        <end position="698"/>
    </location>
</feature>
<dbReference type="RefSeq" id="WP_160373544.1">
    <property type="nucleotide sequence ID" value="NZ_WSTB01000002.1"/>
</dbReference>
<dbReference type="SMART" id="SM00710">
    <property type="entry name" value="PbH1"/>
    <property type="match status" value="8"/>
</dbReference>
<dbReference type="NCBIfam" id="NF033708">
    <property type="entry name" value="T9SS_Cterm_ChiA"/>
    <property type="match status" value="1"/>
</dbReference>
<name>A0A6I4NHH0_9FLAO</name>
<dbReference type="EMBL" id="WSTB01000002">
    <property type="protein sequence ID" value="MWB93621.1"/>
    <property type="molecule type" value="Genomic_DNA"/>
</dbReference>
<dbReference type="InterPro" id="IPR011658">
    <property type="entry name" value="PA14_dom"/>
</dbReference>
<dbReference type="Pfam" id="PF07691">
    <property type="entry name" value="PA14"/>
    <property type="match status" value="1"/>
</dbReference>
<dbReference type="Gene3D" id="3.90.182.10">
    <property type="entry name" value="Toxin - Anthrax Protective Antigen,domain 1"/>
    <property type="match status" value="1"/>
</dbReference>
<comment type="caution">
    <text evidence="2">The sequence shown here is derived from an EMBL/GenBank/DDBJ whole genome shotgun (WGS) entry which is preliminary data.</text>
</comment>